<keyword evidence="4" id="KW-1185">Reference proteome</keyword>
<proteinExistence type="predicted"/>
<feature type="compositionally biased region" description="Polar residues" evidence="2">
    <location>
        <begin position="915"/>
        <end position="935"/>
    </location>
</feature>
<comment type="caution">
    <text evidence="3">The sequence shown here is derived from an EMBL/GenBank/DDBJ whole genome shotgun (WGS) entry which is preliminary data.</text>
</comment>
<feature type="compositionally biased region" description="Basic residues" evidence="2">
    <location>
        <begin position="897"/>
        <end position="907"/>
    </location>
</feature>
<keyword evidence="1" id="KW-0175">Coiled coil</keyword>
<dbReference type="EMBL" id="CAMPGE010023505">
    <property type="protein sequence ID" value="CAI2381440.1"/>
    <property type="molecule type" value="Genomic_DNA"/>
</dbReference>
<accession>A0AAD2D6E4</accession>
<protein>
    <submittedName>
        <fullName evidence="3">Uncharacterized protein</fullName>
    </submittedName>
</protein>
<organism evidence="3 4">
    <name type="scientific">Euplotes crassus</name>
    <dbReference type="NCBI Taxonomy" id="5936"/>
    <lineage>
        <taxon>Eukaryota</taxon>
        <taxon>Sar</taxon>
        <taxon>Alveolata</taxon>
        <taxon>Ciliophora</taxon>
        <taxon>Intramacronucleata</taxon>
        <taxon>Spirotrichea</taxon>
        <taxon>Hypotrichia</taxon>
        <taxon>Euplotida</taxon>
        <taxon>Euplotidae</taxon>
        <taxon>Moneuplotes</taxon>
    </lineage>
</organism>
<feature type="compositionally biased region" description="Low complexity" evidence="2">
    <location>
        <begin position="593"/>
        <end position="606"/>
    </location>
</feature>
<dbReference type="AlphaFoldDB" id="A0AAD2D6E4"/>
<feature type="region of interest" description="Disordered" evidence="2">
    <location>
        <begin position="892"/>
        <end position="955"/>
    </location>
</feature>
<evidence type="ECO:0000256" key="1">
    <source>
        <dbReference type="SAM" id="Coils"/>
    </source>
</evidence>
<name>A0AAD2D6E4_EUPCR</name>
<feature type="coiled-coil region" evidence="1">
    <location>
        <begin position="492"/>
        <end position="549"/>
    </location>
</feature>
<feature type="compositionally biased region" description="Polar residues" evidence="2">
    <location>
        <begin position="946"/>
        <end position="955"/>
    </location>
</feature>
<evidence type="ECO:0000313" key="3">
    <source>
        <dbReference type="EMBL" id="CAI2381440.1"/>
    </source>
</evidence>
<feature type="region of interest" description="Disordered" evidence="2">
    <location>
        <begin position="588"/>
        <end position="613"/>
    </location>
</feature>
<evidence type="ECO:0000313" key="4">
    <source>
        <dbReference type="Proteomes" id="UP001295684"/>
    </source>
</evidence>
<reference evidence="3" key="1">
    <citation type="submission" date="2023-07" db="EMBL/GenBank/DDBJ databases">
        <authorList>
            <consortium name="AG Swart"/>
            <person name="Singh M."/>
            <person name="Singh A."/>
            <person name="Seah K."/>
            <person name="Emmerich C."/>
        </authorList>
    </citation>
    <scope>NUCLEOTIDE SEQUENCE</scope>
    <source>
        <strain evidence="3">DP1</strain>
    </source>
</reference>
<gene>
    <name evidence="3" type="ORF">ECRASSUSDP1_LOCUS22896</name>
</gene>
<sequence>MLQRLSAKCKSETDNLRSIKLQEYKDCLEEDPFELLRVLESCFDPSNMKEYKDYCKKLQEESEKRPSPIRKDCKTKIISTKKKTKCLTNKMFDSDYKEVKLTKDLKCRLYKWTESFCGYQELKAKYQVNPELVSLDTYHYECKVQWLKGFMQGKMTEHYERVKIEGYEVDTEQKEQDLNDILVEKSSNDSTSSFDNLKILSTNSEDKCFIALKQSEEDESDFQEETDTYKIFQYYLKEAEGLDMPKVIDFAGDISNDLDEFDDWFKSFKSLLVKIKNFYGCAHDFLKPQKVQCLIEIDKIQECISSAEDLVIPPVKELEFLQFLIEQYDFWISKLERYHKLLMKGFDPNRSLHDKKAICIEANRLKDNLNFFPVIRDSDLPMIKDIMAVIFLCTVEDMLNDTSNRVGRYQYDCFAIEVDIYPSEHFIYDHPVYLEFKEYYEFASLCDELANSDKIAQKNKIDPDKSLDSFLERCKASKINLTDEMDCITYRVECFKENRDRLRKLLEEKEDYTEFLALEKNFDECICICKKEKSIIKEIKRKVESLAQEMVNNLFKKYKRRKKKNSKSDEENEISFIKRAELLKASKNTITTPPQSRSPSQSSSSSLTDEDPNSLTRAGILIERYQDLECKFSEGEIFQNTVVEEIGAFEKICRKIGFYEKYLGNKHSIDLVDEDTYFEFNPREEDPTLAKEFKESQIERIGDAGDSDFDADVGIQKTILKEMWKKVRKLRIKLASFSISFGYKANEINTALEALEVRAFSRLLSLQLMTQADSSCLYDQLNSVFEGVKPESSFRKQYKPNVTFKYVKDTFCKKNYLNNDLFYLVPTSETQLFQNMINIFCKYEALCRKNKDLDYLREFQKTSRGLCIDFSTFIDNCRYSIIRRLPKEDCASDQSKKSKKDNKKARNKKSEGYKTMQSKVDDNYQSSKDSKGSNTRSRKRRKFEDSSVSSYNSGTPMTNLHAKEVIIVNNYYCPNM</sequence>
<dbReference type="Proteomes" id="UP001295684">
    <property type="component" value="Unassembled WGS sequence"/>
</dbReference>
<evidence type="ECO:0000256" key="2">
    <source>
        <dbReference type="SAM" id="MobiDB-lite"/>
    </source>
</evidence>